<evidence type="ECO:0000256" key="1">
    <source>
        <dbReference type="ARBA" id="ARBA00022801"/>
    </source>
</evidence>
<keyword evidence="4" id="KW-1185">Reference proteome</keyword>
<dbReference type="PRINTS" id="PR00111">
    <property type="entry name" value="ABHYDROLASE"/>
</dbReference>
<dbReference type="EMBL" id="ABCS01000017">
    <property type="protein sequence ID" value="EDM79710.1"/>
    <property type="molecule type" value="Genomic_DNA"/>
</dbReference>
<dbReference type="SUPFAM" id="SSF53474">
    <property type="entry name" value="alpha/beta-Hydrolases"/>
    <property type="match status" value="1"/>
</dbReference>
<evidence type="ECO:0000313" key="3">
    <source>
        <dbReference type="EMBL" id="EDM79710.1"/>
    </source>
</evidence>
<feature type="domain" description="AB hydrolase-1" evidence="2">
    <location>
        <begin position="42"/>
        <end position="284"/>
    </location>
</feature>
<evidence type="ECO:0000259" key="2">
    <source>
        <dbReference type="Pfam" id="PF00561"/>
    </source>
</evidence>
<dbReference type="InterPro" id="IPR000073">
    <property type="entry name" value="AB_hydrolase_1"/>
</dbReference>
<sequence length="309" mass="35759">MDDLAYHPPGTETFVGCLFSGLRVRWYERGPTAKGRSKASAPTILCLHGFPDLSVSFREQLEGLSERYRVVAPDLRGYGGTDAPKRVRDYDLDLLVRDVVELIDALGEERVHLVGHDWGAVIAWEVAQRHGGRLRSLTTINCPPYQILFKEMYRPKQLLNSWYMFLFQLPVVPELYVSRDPDQLIRKQMRETAVHEQVFTAERLEPRIRQIRERGLPGLNYYRALARRLPRRLRPIHVPTKLIWGTQDHALGQWFADEAHYRGWVDDFEVVRIDDGAHWVHEERAEKVNACIRAQVEAVEAARSQREAG</sequence>
<dbReference type="OrthoDB" id="5342129at2"/>
<dbReference type="ESTHER" id="9delt-a6g385">
    <property type="family name" value="Epoxide_hydrolase"/>
</dbReference>
<dbReference type="Gene3D" id="3.40.50.1820">
    <property type="entry name" value="alpha/beta hydrolase"/>
    <property type="match status" value="1"/>
</dbReference>
<reference evidence="3 4" key="1">
    <citation type="submission" date="2007-06" db="EMBL/GenBank/DDBJ databases">
        <authorList>
            <person name="Shimkets L."/>
            <person name="Ferriera S."/>
            <person name="Johnson J."/>
            <person name="Kravitz S."/>
            <person name="Beeson K."/>
            <person name="Sutton G."/>
            <person name="Rogers Y.-H."/>
            <person name="Friedman R."/>
            <person name="Frazier M."/>
            <person name="Venter J.C."/>
        </authorList>
    </citation>
    <scope>NUCLEOTIDE SEQUENCE [LARGE SCALE GENOMIC DNA]</scope>
    <source>
        <strain evidence="3 4">SIR-1</strain>
    </source>
</reference>
<accession>A6G385</accession>
<evidence type="ECO:0000313" key="4">
    <source>
        <dbReference type="Proteomes" id="UP000005801"/>
    </source>
</evidence>
<comment type="caution">
    <text evidence="3">The sequence shown here is derived from an EMBL/GenBank/DDBJ whole genome shotgun (WGS) entry which is preliminary data.</text>
</comment>
<dbReference type="InterPro" id="IPR000639">
    <property type="entry name" value="Epox_hydrolase-like"/>
</dbReference>
<protein>
    <submittedName>
        <fullName evidence="3">Alpha/beta hydrolase fold protein</fullName>
    </submittedName>
</protein>
<dbReference type="GO" id="GO:0016787">
    <property type="term" value="F:hydrolase activity"/>
    <property type="evidence" value="ECO:0007669"/>
    <property type="project" value="UniProtKB-KW"/>
</dbReference>
<name>A6G385_9BACT</name>
<dbReference type="PRINTS" id="PR00412">
    <property type="entry name" value="EPOXHYDRLASE"/>
</dbReference>
<dbReference type="Proteomes" id="UP000005801">
    <property type="component" value="Unassembled WGS sequence"/>
</dbReference>
<dbReference type="Pfam" id="PF00561">
    <property type="entry name" value="Abhydrolase_1"/>
    <property type="match status" value="1"/>
</dbReference>
<organism evidence="3 4">
    <name type="scientific">Plesiocystis pacifica SIR-1</name>
    <dbReference type="NCBI Taxonomy" id="391625"/>
    <lineage>
        <taxon>Bacteria</taxon>
        <taxon>Pseudomonadati</taxon>
        <taxon>Myxococcota</taxon>
        <taxon>Polyangia</taxon>
        <taxon>Nannocystales</taxon>
        <taxon>Nannocystaceae</taxon>
        <taxon>Plesiocystis</taxon>
    </lineage>
</organism>
<dbReference type="STRING" id="391625.PPSIR1_16650"/>
<keyword evidence="1 3" id="KW-0378">Hydrolase</keyword>
<proteinExistence type="predicted"/>
<dbReference type="InterPro" id="IPR029058">
    <property type="entry name" value="AB_hydrolase_fold"/>
</dbReference>
<gene>
    <name evidence="3" type="ORF">PPSIR1_16650</name>
</gene>
<dbReference type="eggNOG" id="COG0596">
    <property type="taxonomic scope" value="Bacteria"/>
</dbReference>
<dbReference type="RefSeq" id="WP_006971184.1">
    <property type="nucleotide sequence ID" value="NZ_ABCS01000017.1"/>
</dbReference>
<dbReference type="PANTHER" id="PTHR43329">
    <property type="entry name" value="EPOXIDE HYDROLASE"/>
    <property type="match status" value="1"/>
</dbReference>
<dbReference type="AlphaFoldDB" id="A6G385"/>